<protein>
    <submittedName>
        <fullName evidence="1">AT4G36440-like protein</fullName>
    </submittedName>
</protein>
<dbReference type="EMBL" id="GGEC01022468">
    <property type="protein sequence ID" value="MBX02952.1"/>
    <property type="molecule type" value="Transcribed_RNA"/>
</dbReference>
<accession>A0A2P2KB64</accession>
<organism evidence="1">
    <name type="scientific">Rhizophora mucronata</name>
    <name type="common">Asiatic mangrove</name>
    <dbReference type="NCBI Taxonomy" id="61149"/>
    <lineage>
        <taxon>Eukaryota</taxon>
        <taxon>Viridiplantae</taxon>
        <taxon>Streptophyta</taxon>
        <taxon>Embryophyta</taxon>
        <taxon>Tracheophyta</taxon>
        <taxon>Spermatophyta</taxon>
        <taxon>Magnoliopsida</taxon>
        <taxon>eudicotyledons</taxon>
        <taxon>Gunneridae</taxon>
        <taxon>Pentapetalae</taxon>
        <taxon>rosids</taxon>
        <taxon>fabids</taxon>
        <taxon>Malpighiales</taxon>
        <taxon>Rhizophoraceae</taxon>
        <taxon>Rhizophora</taxon>
    </lineage>
</organism>
<evidence type="ECO:0000313" key="1">
    <source>
        <dbReference type="EMBL" id="MBX02952.1"/>
    </source>
</evidence>
<proteinExistence type="predicted"/>
<reference evidence="1" key="1">
    <citation type="submission" date="2018-02" db="EMBL/GenBank/DDBJ databases">
        <title>Rhizophora mucronata_Transcriptome.</title>
        <authorList>
            <person name="Meera S.P."/>
            <person name="Sreeshan A."/>
            <person name="Augustine A."/>
        </authorList>
    </citation>
    <scope>NUCLEOTIDE SEQUENCE</scope>
    <source>
        <tissue evidence="1">Leaf</tissue>
    </source>
</reference>
<sequence>MKSNSEAFKYTSTRFLTWNSKFNKNS</sequence>
<dbReference type="AlphaFoldDB" id="A0A2P2KB64"/>
<name>A0A2P2KB64_RHIMU</name>